<dbReference type="PANTHER" id="PTHR42886">
    <property type="entry name" value="RE40534P-RELATED"/>
    <property type="match status" value="1"/>
</dbReference>
<name>A0AAW2ZN60_9EUKA</name>
<evidence type="ECO:0000313" key="4">
    <source>
        <dbReference type="Proteomes" id="UP001431209"/>
    </source>
</evidence>
<organism evidence="3 4">
    <name type="scientific">Acrasis kona</name>
    <dbReference type="NCBI Taxonomy" id="1008807"/>
    <lineage>
        <taxon>Eukaryota</taxon>
        <taxon>Discoba</taxon>
        <taxon>Heterolobosea</taxon>
        <taxon>Tetramitia</taxon>
        <taxon>Eutetramitia</taxon>
        <taxon>Acrasidae</taxon>
        <taxon>Acrasis</taxon>
    </lineage>
</organism>
<dbReference type="GO" id="GO:0052689">
    <property type="term" value="F:carboxylic ester hydrolase activity"/>
    <property type="evidence" value="ECO:0007669"/>
    <property type="project" value="TreeGrafter"/>
</dbReference>
<dbReference type="Pfam" id="PF00561">
    <property type="entry name" value="Abhydrolase_1"/>
    <property type="match status" value="1"/>
</dbReference>
<dbReference type="EMBL" id="JAOPGA020001650">
    <property type="protein sequence ID" value="KAL0490185.1"/>
    <property type="molecule type" value="Genomic_DNA"/>
</dbReference>
<dbReference type="Gene3D" id="3.40.50.1820">
    <property type="entry name" value="alpha/beta hydrolase"/>
    <property type="match status" value="1"/>
</dbReference>
<reference evidence="3 4" key="1">
    <citation type="submission" date="2024-03" db="EMBL/GenBank/DDBJ databases">
        <title>The Acrasis kona genome and developmental transcriptomes reveal deep origins of eukaryotic multicellular pathways.</title>
        <authorList>
            <person name="Sheikh S."/>
            <person name="Fu C.-J."/>
            <person name="Brown M.W."/>
            <person name="Baldauf S.L."/>
        </authorList>
    </citation>
    <scope>NUCLEOTIDE SEQUENCE [LARGE SCALE GENOMIC DNA]</scope>
    <source>
        <strain evidence="3 4">ATCC MYA-3509</strain>
    </source>
</reference>
<dbReference type="Proteomes" id="UP001431209">
    <property type="component" value="Unassembled WGS sequence"/>
</dbReference>
<dbReference type="PRINTS" id="PR00111">
    <property type="entry name" value="ABHYDROLASE"/>
</dbReference>
<dbReference type="GO" id="GO:0055088">
    <property type="term" value="P:lipid homeostasis"/>
    <property type="evidence" value="ECO:0007669"/>
    <property type="project" value="TreeGrafter"/>
</dbReference>
<comment type="caution">
    <text evidence="3">The sequence shown here is derived from an EMBL/GenBank/DDBJ whole genome shotgun (WGS) entry which is preliminary data.</text>
</comment>
<accession>A0AAW2ZN60</accession>
<evidence type="ECO:0000313" key="3">
    <source>
        <dbReference type="EMBL" id="KAL0490185.1"/>
    </source>
</evidence>
<gene>
    <name evidence="3" type="ORF">AKO1_006659</name>
</gene>
<feature type="domain" description="AB hydrolase-1" evidence="2">
    <location>
        <begin position="70"/>
        <end position="172"/>
    </location>
</feature>
<dbReference type="SUPFAM" id="SSF53474">
    <property type="entry name" value="alpha/beta-Hydrolases"/>
    <property type="match status" value="1"/>
</dbReference>
<dbReference type="GO" id="GO:0006654">
    <property type="term" value="P:phosphatidic acid biosynthetic process"/>
    <property type="evidence" value="ECO:0007669"/>
    <property type="project" value="TreeGrafter"/>
</dbReference>
<proteinExistence type="inferred from homology"/>
<protein>
    <recommendedName>
        <fullName evidence="2">AB hydrolase-1 domain-containing protein</fullName>
    </recommendedName>
</protein>
<keyword evidence="4" id="KW-1185">Reference proteome</keyword>
<evidence type="ECO:0000256" key="1">
    <source>
        <dbReference type="ARBA" id="ARBA00038097"/>
    </source>
</evidence>
<comment type="similarity">
    <text evidence="1">Belongs to the peptidase S33 family. ABHD4/ABHD5 subfamily.</text>
</comment>
<sequence>MANVPSRKVLVPVIGQQHSATAHRRITTRFGEAFLLYLIIEQQVYGTVHGPTKITTCFQPTSIQSKSRGVVLLIHGFGAGSAVWTKDIDLLCEQFEKIYTIDLIGFARSNKEDGVPSLVDPEELFIDSIETWRSFLDIKSLTIVGHSFGGFLASLYCIKHMDRVEKLCLASPIGLIPAFDRKKASTFETMWIELGRIFYEYGITLNSVLRAAGPLSTYLVRLHGKWRFVNGTKLLSKYIHAVNILKHNSISLRTEKAIFSMLLPGAFAKHPLSERVVTTHRKVISDLVKRTTVLYGENDWMDYREMKQLNVILRRITGNVVPISFVKNSGHQLFWDNPEGFVETMMTGLDR</sequence>
<evidence type="ECO:0000259" key="2">
    <source>
        <dbReference type="Pfam" id="PF00561"/>
    </source>
</evidence>
<dbReference type="AlphaFoldDB" id="A0AAW2ZN60"/>
<dbReference type="PANTHER" id="PTHR42886:SF29">
    <property type="entry name" value="PUMMELIG, ISOFORM A"/>
    <property type="match status" value="1"/>
</dbReference>
<dbReference type="InterPro" id="IPR000073">
    <property type="entry name" value="AB_hydrolase_1"/>
</dbReference>
<dbReference type="InterPro" id="IPR029058">
    <property type="entry name" value="AB_hydrolase_fold"/>
</dbReference>
<dbReference type="GO" id="GO:0042171">
    <property type="term" value="F:lysophosphatidic acid acyltransferase activity"/>
    <property type="evidence" value="ECO:0007669"/>
    <property type="project" value="TreeGrafter"/>
</dbReference>